<dbReference type="EMBL" id="LAZR01000143">
    <property type="protein sequence ID" value="KKN86907.1"/>
    <property type="molecule type" value="Genomic_DNA"/>
</dbReference>
<reference evidence="1" key="1">
    <citation type="journal article" date="2015" name="Nature">
        <title>Complex archaea that bridge the gap between prokaryotes and eukaryotes.</title>
        <authorList>
            <person name="Spang A."/>
            <person name="Saw J.H."/>
            <person name="Jorgensen S.L."/>
            <person name="Zaremba-Niedzwiedzka K."/>
            <person name="Martijn J."/>
            <person name="Lind A.E."/>
            <person name="van Eijk R."/>
            <person name="Schleper C."/>
            <person name="Guy L."/>
            <person name="Ettema T.J."/>
        </authorList>
    </citation>
    <scope>NUCLEOTIDE SEQUENCE</scope>
</reference>
<evidence type="ECO:0000313" key="1">
    <source>
        <dbReference type="EMBL" id="KKN86907.1"/>
    </source>
</evidence>
<comment type="caution">
    <text evidence="1">The sequence shown here is derived from an EMBL/GenBank/DDBJ whole genome shotgun (WGS) entry which is preliminary data.</text>
</comment>
<gene>
    <name evidence="1" type="ORF">LCGC14_0264700</name>
</gene>
<accession>A0A0F9UHS5</accession>
<organism evidence="1">
    <name type="scientific">marine sediment metagenome</name>
    <dbReference type="NCBI Taxonomy" id="412755"/>
    <lineage>
        <taxon>unclassified sequences</taxon>
        <taxon>metagenomes</taxon>
        <taxon>ecological metagenomes</taxon>
    </lineage>
</organism>
<protein>
    <submittedName>
        <fullName evidence="1">Uncharacterized protein</fullName>
    </submittedName>
</protein>
<sequence>MTVERNGFAVSEGRNMDKAEHVKFDPELFEGDLANKFFSSLNAVRSFAVKVLMREEPLSKAELDEKNHVLTEFFKVGTECEFSPRILTVFILNRLEEREARTPDADLTGG</sequence>
<dbReference type="AlphaFoldDB" id="A0A0F9UHS5"/>
<proteinExistence type="predicted"/>
<name>A0A0F9UHS5_9ZZZZ</name>